<proteinExistence type="predicted"/>
<accession>A0A371HEM1</accession>
<evidence type="ECO:0000259" key="1">
    <source>
        <dbReference type="Pfam" id="PF17919"/>
    </source>
</evidence>
<evidence type="ECO:0000313" key="2">
    <source>
        <dbReference type="EMBL" id="RDY01233.1"/>
    </source>
</evidence>
<feature type="non-terminal residue" evidence="2">
    <location>
        <position position="1"/>
    </location>
</feature>
<comment type="caution">
    <text evidence="2">The sequence shown here is derived from an EMBL/GenBank/DDBJ whole genome shotgun (WGS) entry which is preliminary data.</text>
</comment>
<dbReference type="InterPro" id="IPR043128">
    <property type="entry name" value="Rev_trsase/Diguanyl_cyclase"/>
</dbReference>
<name>A0A371HEM1_MUCPR</name>
<dbReference type="PANTHER" id="PTHR48475:SF2">
    <property type="entry name" value="RIBONUCLEASE H"/>
    <property type="match status" value="1"/>
</dbReference>
<feature type="domain" description="Reverse transcriptase/retrotransposon-derived protein RNase H-like" evidence="1">
    <location>
        <begin position="32"/>
        <end position="119"/>
    </location>
</feature>
<reference evidence="2" key="1">
    <citation type="submission" date="2018-05" db="EMBL/GenBank/DDBJ databases">
        <title>Draft genome of Mucuna pruriens seed.</title>
        <authorList>
            <person name="Nnadi N.E."/>
            <person name="Vos R."/>
            <person name="Hasami M.H."/>
            <person name="Devisetty U.K."/>
            <person name="Aguiy J.C."/>
        </authorList>
    </citation>
    <scope>NUCLEOTIDE SEQUENCE [LARGE SCALE GENOMIC DNA]</scope>
    <source>
        <strain evidence="2">JCA_2017</strain>
    </source>
</reference>
<keyword evidence="3" id="KW-1185">Reference proteome</keyword>
<dbReference type="PANTHER" id="PTHR48475">
    <property type="entry name" value="RIBONUCLEASE H"/>
    <property type="match status" value="1"/>
</dbReference>
<protein>
    <submittedName>
        <fullName evidence="2">Retrovirus-related Pol polyprotein</fullName>
    </submittedName>
</protein>
<dbReference type="AlphaFoldDB" id="A0A371HEM1"/>
<dbReference type="Proteomes" id="UP000257109">
    <property type="component" value="Unassembled WGS sequence"/>
</dbReference>
<organism evidence="2 3">
    <name type="scientific">Mucuna pruriens</name>
    <name type="common">Velvet bean</name>
    <name type="synonym">Dolichos pruriens</name>
    <dbReference type="NCBI Taxonomy" id="157652"/>
    <lineage>
        <taxon>Eukaryota</taxon>
        <taxon>Viridiplantae</taxon>
        <taxon>Streptophyta</taxon>
        <taxon>Embryophyta</taxon>
        <taxon>Tracheophyta</taxon>
        <taxon>Spermatophyta</taxon>
        <taxon>Magnoliopsida</taxon>
        <taxon>eudicotyledons</taxon>
        <taxon>Gunneridae</taxon>
        <taxon>Pentapetalae</taxon>
        <taxon>rosids</taxon>
        <taxon>fabids</taxon>
        <taxon>Fabales</taxon>
        <taxon>Fabaceae</taxon>
        <taxon>Papilionoideae</taxon>
        <taxon>50 kb inversion clade</taxon>
        <taxon>NPAAA clade</taxon>
        <taxon>indigoferoid/millettioid clade</taxon>
        <taxon>Phaseoleae</taxon>
        <taxon>Mucuna</taxon>
    </lineage>
</organism>
<dbReference type="InterPro" id="IPR043502">
    <property type="entry name" value="DNA/RNA_pol_sf"/>
</dbReference>
<dbReference type="SUPFAM" id="SSF56672">
    <property type="entry name" value="DNA/RNA polymerases"/>
    <property type="match status" value="1"/>
</dbReference>
<gene>
    <name evidence="2" type="primary">POL</name>
    <name evidence="2" type="ORF">CR513_15474</name>
</gene>
<dbReference type="OrthoDB" id="1938451at2759"/>
<dbReference type="EMBL" id="QJKJ01002809">
    <property type="protein sequence ID" value="RDY01233.1"/>
    <property type="molecule type" value="Genomic_DNA"/>
</dbReference>
<dbReference type="InterPro" id="IPR041577">
    <property type="entry name" value="RT_RNaseH_2"/>
</dbReference>
<dbReference type="Pfam" id="PF17919">
    <property type="entry name" value="RT_RNaseH_2"/>
    <property type="match status" value="1"/>
</dbReference>
<evidence type="ECO:0000313" key="3">
    <source>
        <dbReference type="Proteomes" id="UP000257109"/>
    </source>
</evidence>
<dbReference type="Gene3D" id="3.30.70.270">
    <property type="match status" value="1"/>
</dbReference>
<sequence>MGKIATLSRFIPRSAETAQPIFGVLKKGRFVWTSKCEEAFQQLKTTLAAPPVLTRPVPGIPLCLYFSASKNAISDVLVPETEGEQRPMYFVSKTRYPKIDKAALALVTTSRRLRPFFQNFGIIVRIDLPIR</sequence>